<evidence type="ECO:0000313" key="2">
    <source>
        <dbReference type="Proteomes" id="UP001166286"/>
    </source>
</evidence>
<sequence>MASNEDIRNVPSFIREGRIPTPASQATFLLTGCLAGPSTIPIERIWPRPNPLSAPPAFGAIARSSIYRGGIRFWVFDLARYRVEPLPVPVAVKGGVSGTFGGFAEVLAQAVVQRSRPSVRSLANQTAKLFFCFGTYTYLSTTLSPGQQPPKPFWKCWLMGAVAGGFGSGIVAGAEGIRGSTLWRGAIPKGAITIGTVIAVQVTSCAAMLPLNPFIPSGEY</sequence>
<dbReference type="EMBL" id="JAFEKC020000013">
    <property type="protein sequence ID" value="KAK0511731.1"/>
    <property type="molecule type" value="Genomic_DNA"/>
</dbReference>
<dbReference type="Proteomes" id="UP001166286">
    <property type="component" value="Unassembled WGS sequence"/>
</dbReference>
<dbReference type="AlphaFoldDB" id="A0AA39R1K2"/>
<evidence type="ECO:0000313" key="1">
    <source>
        <dbReference type="EMBL" id="KAK0511731.1"/>
    </source>
</evidence>
<keyword evidence="2" id="KW-1185">Reference proteome</keyword>
<protein>
    <submittedName>
        <fullName evidence="1">Uncharacterized protein</fullName>
    </submittedName>
</protein>
<accession>A0AA39R1K2</accession>
<comment type="caution">
    <text evidence="1">The sequence shown here is derived from an EMBL/GenBank/DDBJ whole genome shotgun (WGS) entry which is preliminary data.</text>
</comment>
<reference evidence="1" key="1">
    <citation type="submission" date="2023-03" db="EMBL/GenBank/DDBJ databases">
        <title>Complete genome of Cladonia borealis.</title>
        <authorList>
            <person name="Park H."/>
        </authorList>
    </citation>
    <scope>NUCLEOTIDE SEQUENCE</scope>
    <source>
        <strain evidence="1">ANT050790</strain>
    </source>
</reference>
<gene>
    <name evidence="1" type="ORF">JMJ35_006304</name>
</gene>
<name>A0AA39R1K2_9LECA</name>
<organism evidence="1 2">
    <name type="scientific">Cladonia borealis</name>
    <dbReference type="NCBI Taxonomy" id="184061"/>
    <lineage>
        <taxon>Eukaryota</taxon>
        <taxon>Fungi</taxon>
        <taxon>Dikarya</taxon>
        <taxon>Ascomycota</taxon>
        <taxon>Pezizomycotina</taxon>
        <taxon>Lecanoromycetes</taxon>
        <taxon>OSLEUM clade</taxon>
        <taxon>Lecanoromycetidae</taxon>
        <taxon>Lecanorales</taxon>
        <taxon>Lecanorineae</taxon>
        <taxon>Cladoniaceae</taxon>
        <taxon>Cladonia</taxon>
    </lineage>
</organism>
<proteinExistence type="predicted"/>